<gene>
    <name evidence="2" type="ORF">COY37_10750</name>
</gene>
<dbReference type="AlphaFoldDB" id="A0A2M7T5E1"/>
<evidence type="ECO:0000313" key="2">
    <source>
        <dbReference type="EMBL" id="PIZ35255.1"/>
    </source>
</evidence>
<accession>A0A2M7T5E1</accession>
<dbReference type="RefSeq" id="WP_286678477.1">
    <property type="nucleotide sequence ID" value="NZ_MNXI01000085.1"/>
</dbReference>
<proteinExistence type="predicted"/>
<dbReference type="Proteomes" id="UP000230956">
    <property type="component" value="Unassembled WGS sequence"/>
</dbReference>
<comment type="caution">
    <text evidence="2">The sequence shown here is derived from an EMBL/GenBank/DDBJ whole genome shotgun (WGS) entry which is preliminary data.</text>
</comment>
<evidence type="ECO:0000256" key="1">
    <source>
        <dbReference type="SAM" id="Phobius"/>
    </source>
</evidence>
<organism evidence="2 3">
    <name type="scientific">Candidatus Aquicultor secundus</name>
    <dbReference type="NCBI Taxonomy" id="1973895"/>
    <lineage>
        <taxon>Bacteria</taxon>
        <taxon>Bacillati</taxon>
        <taxon>Actinomycetota</taxon>
        <taxon>Candidatus Aquicultoria</taxon>
        <taxon>Candidatus Aquicultorales</taxon>
        <taxon>Candidatus Aquicultoraceae</taxon>
        <taxon>Candidatus Aquicultor</taxon>
    </lineage>
</organism>
<reference evidence="3" key="1">
    <citation type="submission" date="2017-09" db="EMBL/GenBank/DDBJ databases">
        <title>Depth-based differentiation of microbial function through sediment-hosted aquifers and enrichment of novel symbionts in the deep terrestrial subsurface.</title>
        <authorList>
            <person name="Probst A.J."/>
            <person name="Ladd B."/>
            <person name="Jarett J.K."/>
            <person name="Geller-Mcgrath D.E."/>
            <person name="Sieber C.M.K."/>
            <person name="Emerson J.B."/>
            <person name="Anantharaman K."/>
            <person name="Thomas B.C."/>
            <person name="Malmstrom R."/>
            <person name="Stieglmeier M."/>
            <person name="Klingl A."/>
            <person name="Woyke T."/>
            <person name="Ryan C.M."/>
            <person name="Banfield J.F."/>
        </authorList>
    </citation>
    <scope>NUCLEOTIDE SEQUENCE [LARGE SCALE GENOMIC DNA]</scope>
</reference>
<keyword evidence="1" id="KW-1133">Transmembrane helix</keyword>
<feature type="transmembrane region" description="Helical" evidence="1">
    <location>
        <begin position="27"/>
        <end position="45"/>
    </location>
</feature>
<keyword evidence="1" id="KW-0472">Membrane</keyword>
<evidence type="ECO:0000313" key="3">
    <source>
        <dbReference type="Proteomes" id="UP000230956"/>
    </source>
</evidence>
<sequence>MIQLLLLLYSTALLTLALKIKRKSLWATAAFTVTAFILNAIKFLISPVLAGKYETGAFSLLFQVFGFPFIFVMLPLYLVAEAALTRHRSLIVLASISVFISALFVVLFSMSNM</sequence>
<dbReference type="EMBL" id="PFNG01000249">
    <property type="protein sequence ID" value="PIZ35255.1"/>
    <property type="molecule type" value="Genomic_DNA"/>
</dbReference>
<feature type="transmembrane region" description="Helical" evidence="1">
    <location>
        <begin position="57"/>
        <end position="78"/>
    </location>
</feature>
<feature type="transmembrane region" description="Helical" evidence="1">
    <location>
        <begin position="90"/>
        <end position="110"/>
    </location>
</feature>
<keyword evidence="1" id="KW-0812">Transmembrane</keyword>
<name>A0A2M7T5E1_9ACTN</name>
<protein>
    <submittedName>
        <fullName evidence="2">Uncharacterized protein</fullName>
    </submittedName>
</protein>